<dbReference type="PaxDb" id="4097-A0A1S4CL26"/>
<evidence type="ECO:0000313" key="2">
    <source>
        <dbReference type="Proteomes" id="UP000790787"/>
    </source>
</evidence>
<organism evidence="2 3">
    <name type="scientific">Nicotiana tabacum</name>
    <name type="common">Common tobacco</name>
    <dbReference type="NCBI Taxonomy" id="4097"/>
    <lineage>
        <taxon>Eukaryota</taxon>
        <taxon>Viridiplantae</taxon>
        <taxon>Streptophyta</taxon>
        <taxon>Embryophyta</taxon>
        <taxon>Tracheophyta</taxon>
        <taxon>Spermatophyta</taxon>
        <taxon>Magnoliopsida</taxon>
        <taxon>eudicotyledons</taxon>
        <taxon>Gunneridae</taxon>
        <taxon>Pentapetalae</taxon>
        <taxon>asterids</taxon>
        <taxon>lamiids</taxon>
        <taxon>Solanales</taxon>
        <taxon>Solanaceae</taxon>
        <taxon>Nicotianoideae</taxon>
        <taxon>Nicotianeae</taxon>
        <taxon>Nicotiana</taxon>
    </lineage>
</organism>
<dbReference type="PANTHER" id="PTHR35218:SF8">
    <property type="entry name" value="ENDONUCLEASE_EXONUCLEASE_PHOSPHATASE"/>
    <property type="match status" value="1"/>
</dbReference>
<reference evidence="3" key="2">
    <citation type="submission" date="2025-08" db="UniProtKB">
        <authorList>
            <consortium name="RefSeq"/>
        </authorList>
    </citation>
    <scope>IDENTIFICATION</scope>
    <source>
        <tissue evidence="3">Leaf</tissue>
    </source>
</reference>
<dbReference type="GeneID" id="107820118"/>
<name>A0A1S4CL26_TOBAC</name>
<keyword evidence="2" id="KW-1185">Reference proteome</keyword>
<dbReference type="SUPFAM" id="SSF56219">
    <property type="entry name" value="DNase I-like"/>
    <property type="match status" value="1"/>
</dbReference>
<dbReference type="AlphaFoldDB" id="A0A1S4CL26"/>
<dbReference type="KEGG" id="nta:107820118"/>
<evidence type="ECO:0000256" key="1">
    <source>
        <dbReference type="SAM" id="MobiDB-lite"/>
    </source>
</evidence>
<proteinExistence type="predicted"/>
<dbReference type="OrthoDB" id="1304906at2759"/>
<evidence type="ECO:0000313" key="3">
    <source>
        <dbReference type="RefSeq" id="XP_016501820.1"/>
    </source>
</evidence>
<accession>A0A1S4CL26</accession>
<reference evidence="2" key="1">
    <citation type="journal article" date="2014" name="Nat. Commun.">
        <title>The tobacco genome sequence and its comparison with those of tomato and potato.</title>
        <authorList>
            <person name="Sierro N."/>
            <person name="Battey J.N."/>
            <person name="Ouadi S."/>
            <person name="Bakaher N."/>
            <person name="Bovet L."/>
            <person name="Willig A."/>
            <person name="Goepfert S."/>
            <person name="Peitsch M.C."/>
            <person name="Ivanov N.V."/>
        </authorList>
    </citation>
    <scope>NUCLEOTIDE SEQUENCE [LARGE SCALE GENOMIC DNA]</scope>
</reference>
<dbReference type="RefSeq" id="XP_016501820.1">
    <property type="nucleotide sequence ID" value="XM_016646334.2"/>
</dbReference>
<dbReference type="PANTHER" id="PTHR35218">
    <property type="entry name" value="RNASE H DOMAIN-CONTAINING PROTEIN"/>
    <property type="match status" value="1"/>
</dbReference>
<protein>
    <submittedName>
        <fullName evidence="3">Uncharacterized protein LOC107820118</fullName>
    </submittedName>
</protein>
<feature type="compositionally biased region" description="Polar residues" evidence="1">
    <location>
        <begin position="81"/>
        <end position="98"/>
    </location>
</feature>
<feature type="compositionally biased region" description="Basic and acidic residues" evidence="1">
    <location>
        <begin position="103"/>
        <end position="112"/>
    </location>
</feature>
<gene>
    <name evidence="3" type="primary">LOC107820118</name>
</gene>
<sequence>MVLDSDPIVLRDPGILLNISTLAVPSNSSESIRKSELPTSSILPSSSHGANLCLLVSGTRHIQPSFSLCEPTESLGEPYTTGESTRYPSSISSRTRYSNKARISRDTSRNEGNEDGVLVAEGNSILQPKRTVRKKIILKCPPEMIECSLNFRQTTNPEIGKYAMVIIPTLLQLTPSLSLGQMMTQAVSLMVPPPMREITSPNSYMNFLVWNCRGSHNLEFHRHFRSLLDNHRPVLAILLETHMQDHTRLRDDFNFTNMSQVSSNGLVGGLLVLWNEASINVTEMRLSQQEIHCVVQVPPPPT</sequence>
<dbReference type="Proteomes" id="UP000790787">
    <property type="component" value="Chromosome 16"/>
</dbReference>
<dbReference type="InterPro" id="IPR036691">
    <property type="entry name" value="Endo/exonu/phosph_ase_sf"/>
</dbReference>
<feature type="region of interest" description="Disordered" evidence="1">
    <location>
        <begin position="73"/>
        <end position="115"/>
    </location>
</feature>
<dbReference type="RefSeq" id="XP_016501820.1">
    <property type="nucleotide sequence ID" value="XM_016646334.1"/>
</dbReference>